<comment type="caution">
    <text evidence="1">The sequence shown here is derived from an EMBL/GenBank/DDBJ whole genome shotgun (WGS) entry which is preliminary data.</text>
</comment>
<reference evidence="1 2" key="1">
    <citation type="submission" date="2019-11" db="EMBL/GenBank/DDBJ databases">
        <title>Whole genome sequence of Oryza granulata.</title>
        <authorList>
            <person name="Li W."/>
        </authorList>
    </citation>
    <scope>NUCLEOTIDE SEQUENCE [LARGE SCALE GENOMIC DNA]</scope>
    <source>
        <strain evidence="2">cv. Menghai</strain>
        <tissue evidence="1">Leaf</tissue>
    </source>
</reference>
<dbReference type="Proteomes" id="UP000479710">
    <property type="component" value="Unassembled WGS sequence"/>
</dbReference>
<sequence length="78" mass="8248">MVATVEEADAAIGSDRSRRRAPLTMMSTSWDNCMISELPSPNENTLLGGCGVRSTVFSTSGSTRSIFSTSTVSSTIIN</sequence>
<dbReference type="EMBL" id="SPHZ02000011">
    <property type="protein sequence ID" value="KAF0893892.1"/>
    <property type="molecule type" value="Genomic_DNA"/>
</dbReference>
<dbReference type="AlphaFoldDB" id="A0A6G1C154"/>
<evidence type="ECO:0000313" key="1">
    <source>
        <dbReference type="EMBL" id="KAF0893892.1"/>
    </source>
</evidence>
<keyword evidence="2" id="KW-1185">Reference proteome</keyword>
<proteinExistence type="predicted"/>
<protein>
    <submittedName>
        <fullName evidence="1">Uncharacterized protein</fullName>
    </submittedName>
</protein>
<accession>A0A6G1C154</accession>
<gene>
    <name evidence="1" type="ORF">E2562_031427</name>
</gene>
<name>A0A6G1C154_9ORYZ</name>
<organism evidence="1 2">
    <name type="scientific">Oryza meyeriana var. granulata</name>
    <dbReference type="NCBI Taxonomy" id="110450"/>
    <lineage>
        <taxon>Eukaryota</taxon>
        <taxon>Viridiplantae</taxon>
        <taxon>Streptophyta</taxon>
        <taxon>Embryophyta</taxon>
        <taxon>Tracheophyta</taxon>
        <taxon>Spermatophyta</taxon>
        <taxon>Magnoliopsida</taxon>
        <taxon>Liliopsida</taxon>
        <taxon>Poales</taxon>
        <taxon>Poaceae</taxon>
        <taxon>BOP clade</taxon>
        <taxon>Oryzoideae</taxon>
        <taxon>Oryzeae</taxon>
        <taxon>Oryzinae</taxon>
        <taxon>Oryza</taxon>
        <taxon>Oryza meyeriana</taxon>
    </lineage>
</organism>
<evidence type="ECO:0000313" key="2">
    <source>
        <dbReference type="Proteomes" id="UP000479710"/>
    </source>
</evidence>